<feature type="region of interest" description="Disordered" evidence="1">
    <location>
        <begin position="258"/>
        <end position="277"/>
    </location>
</feature>
<accession>A0A1D8KQV8</accession>
<proteinExistence type="predicted"/>
<reference evidence="5 6" key="1">
    <citation type="journal article" date="2016" name="Virology">
        <title>The genomic content and context of auxiliary metabolic genes in marine cyanomyoviruses.</title>
        <authorList>
            <person name="Crummett L.T."/>
            <person name="Puxty R.J."/>
            <person name="Weihe C."/>
            <person name="Marston M.F."/>
            <person name="Martiny J.B."/>
        </authorList>
    </citation>
    <scope>NUCLEOTIDE SEQUENCE [LARGE SCALE GENOMIC DNA]</scope>
    <source>
        <strain evidence="2">0210CC35</strain>
        <strain evidence="3">0310NB44</strain>
        <strain evidence="4">1209TA19</strain>
    </source>
</reference>
<evidence type="ECO:0000313" key="6">
    <source>
        <dbReference type="Proteomes" id="UP000241089"/>
    </source>
</evidence>
<dbReference type="EMBL" id="KU686209">
    <property type="protein sequence ID" value="AOV61290.1"/>
    <property type="molecule type" value="Genomic_DNA"/>
</dbReference>
<name>A0A1D8KQV8_9CAUD</name>
<protein>
    <submittedName>
        <fullName evidence="3">Tail fiber protein</fullName>
    </submittedName>
</protein>
<dbReference type="EMBL" id="KU686208">
    <property type="protein sequence ID" value="AOV61076.1"/>
    <property type="molecule type" value="Genomic_DNA"/>
</dbReference>
<dbReference type="EMBL" id="KU686207">
    <property type="protein sequence ID" value="AOV60862.1"/>
    <property type="molecule type" value="Genomic_DNA"/>
</dbReference>
<dbReference type="Proteomes" id="UP000202158">
    <property type="component" value="Segment"/>
</dbReference>
<gene>
    <name evidence="2" type="ORF">C350210_030</name>
    <name evidence="3" type="ORF">N440310_030</name>
    <name evidence="4" type="ORF">T191209_030</name>
</gene>
<dbReference type="RefSeq" id="YP_009320942.1">
    <property type="nucleotide sequence ID" value="NC_031903.1"/>
</dbReference>
<dbReference type="OrthoDB" id="8209at10239"/>
<evidence type="ECO:0000313" key="7">
    <source>
        <dbReference type="Proteomes" id="UP000241975"/>
    </source>
</evidence>
<evidence type="ECO:0000313" key="5">
    <source>
        <dbReference type="Proteomes" id="UP000202158"/>
    </source>
</evidence>
<sequence length="484" mass="50567">MAKQGLLAQSRPAANTDTVLYRSPIDASASTVLTVANDGTGSTFDVAVKDYDQKLTLDASTYKLHEGDLITSSVVEVGTPIPASVSITVGDLITTTDKEKTFRFESFYIPTFTEVFVKAISIRAVPVESVTGTFVAGDTISKGSGGNTSTAVVFGVDGSTLHIGPSTLNGSGTEFAAGDSIAVSGGAAGTISASPAITAAQEEFVFSTTTNSGVYRLYVGDANLFELFDDRTYRFNVADSTMSGRDFHISTTVNGEWGPDGTAGNSDDGAEYTTGKTTNGTAGQSGAYVQYAFGDSVTPTSLYIYDGGTGTASNANYGGADRYIRFTESYTYPGFYVFDKVGTLVDDTDTFLLGGVTYTITSQTAGAYGYVRDYTGTSLKFIKGLNSGDWSNSDTFRDVPKDNAADRTVATISSVAVATAAVEASNYIANNHVNAANNDEKISSLVIGPGDVVVVNSTTQNNVFSLIGFQDASSAITTRIFGQS</sequence>
<organism evidence="3 6">
    <name type="scientific">Synechococcus phage S-CAM22</name>
    <dbReference type="NCBI Taxonomy" id="1883365"/>
    <lineage>
        <taxon>Viruses</taxon>
        <taxon>Duplodnaviria</taxon>
        <taxon>Heunggongvirae</taxon>
        <taxon>Uroviricota</taxon>
        <taxon>Caudoviricetes</taxon>
        <taxon>Pantevenvirales</taxon>
        <taxon>Kyanoviridae</taxon>
        <taxon>Alisovirus</taxon>
        <taxon>Alisovirus socal22</taxon>
    </lineage>
</organism>
<keyword evidence="7" id="KW-1185">Reference proteome</keyword>
<dbReference type="KEGG" id="vg:30306100"/>
<dbReference type="Proteomes" id="UP000241089">
    <property type="component" value="Segment"/>
</dbReference>
<evidence type="ECO:0000313" key="2">
    <source>
        <dbReference type="EMBL" id="AOV60862.1"/>
    </source>
</evidence>
<evidence type="ECO:0000313" key="3">
    <source>
        <dbReference type="EMBL" id="AOV61076.1"/>
    </source>
</evidence>
<evidence type="ECO:0000313" key="4">
    <source>
        <dbReference type="EMBL" id="AOV61290.1"/>
    </source>
</evidence>
<evidence type="ECO:0000256" key="1">
    <source>
        <dbReference type="SAM" id="MobiDB-lite"/>
    </source>
</evidence>
<dbReference type="Proteomes" id="UP000241975">
    <property type="component" value="Segment"/>
</dbReference>
<dbReference type="GeneID" id="30306100"/>